<feature type="transmembrane region" description="Helical" evidence="1">
    <location>
        <begin position="81"/>
        <end position="104"/>
    </location>
</feature>
<evidence type="ECO:0008006" key="4">
    <source>
        <dbReference type="Google" id="ProtNLM"/>
    </source>
</evidence>
<keyword evidence="1" id="KW-1133">Transmembrane helix</keyword>
<accession>A0A840Y9U8</accession>
<keyword evidence="3" id="KW-1185">Reference proteome</keyword>
<evidence type="ECO:0000313" key="2">
    <source>
        <dbReference type="EMBL" id="MBB5709075.1"/>
    </source>
</evidence>
<gene>
    <name evidence="2" type="ORF">FHT02_000281</name>
</gene>
<evidence type="ECO:0000256" key="1">
    <source>
        <dbReference type="SAM" id="Phobius"/>
    </source>
</evidence>
<dbReference type="EMBL" id="JACIJF010000001">
    <property type="protein sequence ID" value="MBB5709075.1"/>
    <property type="molecule type" value="Genomic_DNA"/>
</dbReference>
<organism evidence="2 3">
    <name type="scientific">Sphingomonas xinjiangensis</name>
    <dbReference type="NCBI Taxonomy" id="643568"/>
    <lineage>
        <taxon>Bacteria</taxon>
        <taxon>Pseudomonadati</taxon>
        <taxon>Pseudomonadota</taxon>
        <taxon>Alphaproteobacteria</taxon>
        <taxon>Sphingomonadales</taxon>
        <taxon>Sphingomonadaceae</taxon>
        <taxon>Sphingomonas</taxon>
    </lineage>
</organism>
<dbReference type="Proteomes" id="UP000527143">
    <property type="component" value="Unassembled WGS sequence"/>
</dbReference>
<keyword evidence="1" id="KW-0472">Membrane</keyword>
<dbReference type="RefSeq" id="WP_184083477.1">
    <property type="nucleotide sequence ID" value="NZ_JACIJF010000001.1"/>
</dbReference>
<sequence length="762" mass="80976">MIGGHLAASPQAQFTPVEEDALLPGTTEPAPLAFDDEDEAAAGAAARTGWLLPALAVLGSAWIGGMLWWCLPSLPDLSPVALVEFIAALCVPPALIAILSLLALRTSRAEARRFGATARAMRAEAASLEQMIGSLSRRISQNREALAEQTTVLMAMGDNAAARLEAASESVTRQSQRIDTSTRMLNEGMQAIDRRFDTLSTHLPKVHAEMQGLRGRVDEVGLAASRHAAALDSQLSALAERGREANQVAGGAAERLSAHISHMESMSQAAGARLEAVTGQMSTAVEDVLDRTANAVDEARKGIATQGEAILAMLSANQAALDQAGRDSAAALGANMAEIEQAIGRIGTRLAEEQARGDLLLDGLTTGTERVGRALDTTHAAGMEKAGALSTSLDKVYRILSAISDELRTGDHLARTVIATSDELLTALDASAREIDETLPQALARLDDRINATRQAIGATQPELLAMVDTAEATLRDVGRIGALVAKQREVVGQTQSLLLETLEAGSDKAAAMGTVVTETAAATRRFAETTAPELVDALLRVRETANAAVDRAREAFSTIVPEAARALEEASGEALKRAVDTQVHRQLAELAEASDAAVSAAGAASDRLGEQMHALDVATAEVERRIEAARTDREASDSENFTRRVSLLIESLNSASIDIAKAFSADVADSAWAAYMKGDRGVFTRRASRLLDPSETREIARLYDEDEAFRDNVNRYIHDFEAMLRHILVLRDGSPLGVTLLSSDMGKLYVALAQAIERLRT</sequence>
<dbReference type="AlphaFoldDB" id="A0A840Y9U8"/>
<reference evidence="2 3" key="1">
    <citation type="submission" date="2020-08" db="EMBL/GenBank/DDBJ databases">
        <title>Genomic Encyclopedia of Type Strains, Phase IV (KMG-IV): sequencing the most valuable type-strain genomes for metagenomic binning, comparative biology and taxonomic classification.</title>
        <authorList>
            <person name="Goeker M."/>
        </authorList>
    </citation>
    <scope>NUCLEOTIDE SEQUENCE [LARGE SCALE GENOMIC DNA]</scope>
    <source>
        <strain evidence="2 3">DSM 26736</strain>
    </source>
</reference>
<comment type="caution">
    <text evidence="2">The sequence shown here is derived from an EMBL/GenBank/DDBJ whole genome shotgun (WGS) entry which is preliminary data.</text>
</comment>
<protein>
    <recommendedName>
        <fullName evidence="4">ATPase</fullName>
    </recommendedName>
</protein>
<proteinExistence type="predicted"/>
<evidence type="ECO:0000313" key="3">
    <source>
        <dbReference type="Proteomes" id="UP000527143"/>
    </source>
</evidence>
<feature type="transmembrane region" description="Helical" evidence="1">
    <location>
        <begin position="50"/>
        <end position="69"/>
    </location>
</feature>
<name>A0A840Y9U8_9SPHN</name>
<keyword evidence="1" id="KW-0812">Transmembrane</keyword>